<feature type="region of interest" description="Disordered" evidence="1">
    <location>
        <begin position="1"/>
        <end position="21"/>
    </location>
</feature>
<dbReference type="SUPFAM" id="SSF56112">
    <property type="entry name" value="Protein kinase-like (PK-like)"/>
    <property type="match status" value="1"/>
</dbReference>
<evidence type="ECO:0000259" key="2">
    <source>
        <dbReference type="PROSITE" id="PS50011"/>
    </source>
</evidence>
<gene>
    <name evidence="3" type="ORF">BD626DRAFT_401777</name>
</gene>
<feature type="domain" description="Protein kinase" evidence="2">
    <location>
        <begin position="32"/>
        <end position="313"/>
    </location>
</feature>
<dbReference type="GO" id="GO:0004674">
    <property type="term" value="F:protein serine/threonine kinase activity"/>
    <property type="evidence" value="ECO:0007669"/>
    <property type="project" value="InterPro"/>
</dbReference>
<dbReference type="PANTHER" id="PTHR24348">
    <property type="entry name" value="SERINE/THREONINE-PROTEIN KINASE UNC-51-RELATED"/>
    <property type="match status" value="1"/>
</dbReference>
<dbReference type="GO" id="GO:0005524">
    <property type="term" value="F:ATP binding"/>
    <property type="evidence" value="ECO:0007669"/>
    <property type="project" value="InterPro"/>
</dbReference>
<dbReference type="OrthoDB" id="68483at2759"/>
<dbReference type="EMBL" id="VDMD01000008">
    <property type="protein sequence ID" value="TRM63866.1"/>
    <property type="molecule type" value="Genomic_DNA"/>
</dbReference>
<keyword evidence="3" id="KW-0808">Transferase</keyword>
<dbReference type="Pfam" id="PF00069">
    <property type="entry name" value="Pkinase"/>
    <property type="match status" value="1"/>
</dbReference>
<sequence>MDASQAPGPNPSPQPDTNDVFHTTDKVLADKLQFIEEIGFGNWGSVWLCRPRHNPRAPGADELSRLQSSRVAVKLVHRKKDENEKRTAETAARVKSLWNEMKIVRTLKPDLHPSIVPFYSFVVTPSYALITMEYLPTLVPVEVSEPKARHWFKSLLSGVDYLHKRGVVHNDIKPANILLSEKNVPVLVDFGFAEQYRLESRKAFLSNISYGTPEYLSPERARGLPHDTRKSDVWSLGVTFFEILSGRTPFENSDTEQFSTTEELERYWSRTLRGKWIGTWKMSRGMEKLLRRMMSPNADLRCTASDALEDPYWLPDAHPHRRSASDNSIAFEKEKPVTPVSWSRSTTAKENAASSPGLASYGLTESPSHRSLTRAKSQPKVATRGACC</sequence>
<dbReference type="InterPro" id="IPR045269">
    <property type="entry name" value="Atg1-like"/>
</dbReference>
<organism evidence="3 4">
    <name type="scientific">Schizophyllum amplum</name>
    <dbReference type="NCBI Taxonomy" id="97359"/>
    <lineage>
        <taxon>Eukaryota</taxon>
        <taxon>Fungi</taxon>
        <taxon>Dikarya</taxon>
        <taxon>Basidiomycota</taxon>
        <taxon>Agaricomycotina</taxon>
        <taxon>Agaricomycetes</taxon>
        <taxon>Agaricomycetidae</taxon>
        <taxon>Agaricales</taxon>
        <taxon>Schizophyllaceae</taxon>
        <taxon>Schizophyllum</taxon>
    </lineage>
</organism>
<feature type="compositionally biased region" description="Polar residues" evidence="1">
    <location>
        <begin position="363"/>
        <end position="376"/>
    </location>
</feature>
<keyword evidence="4" id="KW-1185">Reference proteome</keyword>
<evidence type="ECO:0000313" key="3">
    <source>
        <dbReference type="EMBL" id="TRM63866.1"/>
    </source>
</evidence>
<dbReference type="PANTHER" id="PTHR24348:SF68">
    <property type="entry name" value="SERINE_THREONINE-PROTEIN KINASE ATG1C"/>
    <property type="match status" value="1"/>
</dbReference>
<feature type="region of interest" description="Disordered" evidence="1">
    <location>
        <begin position="335"/>
        <end position="388"/>
    </location>
</feature>
<evidence type="ECO:0000256" key="1">
    <source>
        <dbReference type="SAM" id="MobiDB-lite"/>
    </source>
</evidence>
<keyword evidence="3" id="KW-0418">Kinase</keyword>
<dbReference type="SMART" id="SM00220">
    <property type="entry name" value="S_TKc"/>
    <property type="match status" value="1"/>
</dbReference>
<dbReference type="InterPro" id="IPR011009">
    <property type="entry name" value="Kinase-like_dom_sf"/>
</dbReference>
<evidence type="ECO:0000313" key="4">
    <source>
        <dbReference type="Proteomes" id="UP000320762"/>
    </source>
</evidence>
<dbReference type="Gene3D" id="1.10.510.10">
    <property type="entry name" value="Transferase(Phosphotransferase) domain 1"/>
    <property type="match status" value="1"/>
</dbReference>
<dbReference type="GO" id="GO:0005737">
    <property type="term" value="C:cytoplasm"/>
    <property type="evidence" value="ECO:0007669"/>
    <property type="project" value="TreeGrafter"/>
</dbReference>
<dbReference type="STRING" id="97359.A0A550CGP7"/>
<dbReference type="InterPro" id="IPR008271">
    <property type="entry name" value="Ser/Thr_kinase_AS"/>
</dbReference>
<name>A0A550CGP7_9AGAR</name>
<accession>A0A550CGP7</accession>
<dbReference type="GO" id="GO:0010506">
    <property type="term" value="P:regulation of autophagy"/>
    <property type="evidence" value="ECO:0007669"/>
    <property type="project" value="InterPro"/>
</dbReference>
<protein>
    <submittedName>
        <fullName evidence="3">Kinase-like domain-containing protein</fullName>
    </submittedName>
</protein>
<reference evidence="3 4" key="1">
    <citation type="journal article" date="2019" name="New Phytol.">
        <title>Comparative genomics reveals unique wood-decay strategies and fruiting body development in the Schizophyllaceae.</title>
        <authorList>
            <person name="Almasi E."/>
            <person name="Sahu N."/>
            <person name="Krizsan K."/>
            <person name="Balint B."/>
            <person name="Kovacs G.M."/>
            <person name="Kiss B."/>
            <person name="Cseklye J."/>
            <person name="Drula E."/>
            <person name="Henrissat B."/>
            <person name="Nagy I."/>
            <person name="Chovatia M."/>
            <person name="Adam C."/>
            <person name="LaButti K."/>
            <person name="Lipzen A."/>
            <person name="Riley R."/>
            <person name="Grigoriev I.V."/>
            <person name="Nagy L.G."/>
        </authorList>
    </citation>
    <scope>NUCLEOTIDE SEQUENCE [LARGE SCALE GENOMIC DNA]</scope>
    <source>
        <strain evidence="3 4">NL-1724</strain>
    </source>
</reference>
<comment type="caution">
    <text evidence="3">The sequence shown here is derived from an EMBL/GenBank/DDBJ whole genome shotgun (WGS) entry which is preliminary data.</text>
</comment>
<dbReference type="PROSITE" id="PS50011">
    <property type="entry name" value="PROTEIN_KINASE_DOM"/>
    <property type="match status" value="1"/>
</dbReference>
<dbReference type="InterPro" id="IPR000719">
    <property type="entry name" value="Prot_kinase_dom"/>
</dbReference>
<dbReference type="CDD" id="cd14014">
    <property type="entry name" value="STKc_PknB_like"/>
    <property type="match status" value="1"/>
</dbReference>
<dbReference type="Proteomes" id="UP000320762">
    <property type="component" value="Unassembled WGS sequence"/>
</dbReference>
<dbReference type="PROSITE" id="PS00108">
    <property type="entry name" value="PROTEIN_KINASE_ST"/>
    <property type="match status" value="1"/>
</dbReference>
<dbReference type="AlphaFoldDB" id="A0A550CGP7"/>
<proteinExistence type="predicted"/>
<feature type="compositionally biased region" description="Polar residues" evidence="1">
    <location>
        <begin position="340"/>
        <end position="354"/>
    </location>
</feature>